<protein>
    <submittedName>
        <fullName evidence="2">Uncharacterized protein</fullName>
    </submittedName>
</protein>
<feature type="region of interest" description="Disordered" evidence="1">
    <location>
        <begin position="1"/>
        <end position="174"/>
    </location>
</feature>
<gene>
    <name evidence="2" type="ORF">OAUR00152_LOCUS26456</name>
</gene>
<feature type="compositionally biased region" description="Low complexity" evidence="1">
    <location>
        <begin position="64"/>
        <end position="76"/>
    </location>
</feature>
<evidence type="ECO:0000256" key="1">
    <source>
        <dbReference type="SAM" id="MobiDB-lite"/>
    </source>
</evidence>
<organism evidence="2">
    <name type="scientific">Odontella aurita</name>
    <dbReference type="NCBI Taxonomy" id="265563"/>
    <lineage>
        <taxon>Eukaryota</taxon>
        <taxon>Sar</taxon>
        <taxon>Stramenopiles</taxon>
        <taxon>Ochrophyta</taxon>
        <taxon>Bacillariophyta</taxon>
        <taxon>Mediophyceae</taxon>
        <taxon>Biddulphiophycidae</taxon>
        <taxon>Eupodiscales</taxon>
        <taxon>Odontellaceae</taxon>
        <taxon>Odontella</taxon>
    </lineage>
</organism>
<dbReference type="AlphaFoldDB" id="A0A7S4JDS2"/>
<feature type="compositionally biased region" description="Basic and acidic residues" evidence="1">
    <location>
        <begin position="141"/>
        <end position="155"/>
    </location>
</feature>
<name>A0A7S4JDS2_9STRA</name>
<proteinExistence type="predicted"/>
<reference evidence="2" key="1">
    <citation type="submission" date="2021-01" db="EMBL/GenBank/DDBJ databases">
        <authorList>
            <person name="Corre E."/>
            <person name="Pelletier E."/>
            <person name="Niang G."/>
            <person name="Scheremetjew M."/>
            <person name="Finn R."/>
            <person name="Kale V."/>
            <person name="Holt S."/>
            <person name="Cochrane G."/>
            <person name="Meng A."/>
            <person name="Brown T."/>
            <person name="Cohen L."/>
        </authorList>
    </citation>
    <scope>NUCLEOTIDE SEQUENCE</scope>
    <source>
        <strain evidence="2">Isolate 1302-5</strain>
    </source>
</reference>
<dbReference type="EMBL" id="HBKQ01038292">
    <property type="protein sequence ID" value="CAE2260398.1"/>
    <property type="molecule type" value="Transcribed_RNA"/>
</dbReference>
<sequence>MSTMVVMVPMVTPQSPPKKQTIRLDDLVKRCPPAPKKKHKSRRLIFGGGDTRNDDEDGDRRESSSSPPSLLPSERGAQSGREAINFPLAPIQRRDVTDSPPQISRLSLADNPHWSTPDDSPPRAVTLFHEDDDLESTGELANRKRDEDKFDERRYSYGSRKFSRSPQRKQSMPR</sequence>
<evidence type="ECO:0000313" key="2">
    <source>
        <dbReference type="EMBL" id="CAE2260398.1"/>
    </source>
</evidence>
<accession>A0A7S4JDS2</accession>
<feature type="compositionally biased region" description="Low complexity" evidence="1">
    <location>
        <begin position="1"/>
        <end position="13"/>
    </location>
</feature>